<evidence type="ECO:0000313" key="2">
    <source>
        <dbReference type="EMBL" id="RAO26500.1"/>
    </source>
</evidence>
<reference evidence="2 3" key="1">
    <citation type="submission" date="2018-03" db="EMBL/GenBank/DDBJ databases">
        <title>Defining the species Micromonospora saelicesensis and Micromonospora noduli under the framework of genomics.</title>
        <authorList>
            <person name="Riesco R."/>
            <person name="Trujillo M.E."/>
        </authorList>
    </citation>
    <scope>NUCLEOTIDE SEQUENCE [LARGE SCALE GENOMIC DNA]</scope>
    <source>
        <strain evidence="2 3">PSN13</strain>
    </source>
</reference>
<dbReference type="RefSeq" id="WP_112678882.1">
    <property type="nucleotide sequence ID" value="NZ_PYAG01000041.1"/>
</dbReference>
<feature type="compositionally biased region" description="Low complexity" evidence="1">
    <location>
        <begin position="129"/>
        <end position="156"/>
    </location>
</feature>
<evidence type="ECO:0008006" key="4">
    <source>
        <dbReference type="Google" id="ProtNLM"/>
    </source>
</evidence>
<protein>
    <recommendedName>
        <fullName evidence="4">ERF superfamily protein</fullName>
    </recommendedName>
</protein>
<evidence type="ECO:0000256" key="1">
    <source>
        <dbReference type="SAM" id="MobiDB-lite"/>
    </source>
</evidence>
<sequence>MAANISEVLLELQADPPVLVKDKKGQVGNQKTKYADLVQVNEVVLSRLNKLGVIYSCTPTLDDEGKFVLAYELEHVESKTSKTGRYPLKLADNPMQMGSAITYARRYVLLAITGIAAEDEDDDGHGAAGHRTAQRQQRPQPAQNGQATAQRAQRPATTPPPLPGENDNGITQPQQGLLHKLLTDIGKGERDAGLGYISAVLRRDVTTTKDLTKADAKQVIDRLQDDLKKQEQPA</sequence>
<comment type="caution">
    <text evidence="2">The sequence shown here is derived from an EMBL/GenBank/DDBJ whole genome shotgun (WGS) entry which is preliminary data.</text>
</comment>
<dbReference type="Proteomes" id="UP000249419">
    <property type="component" value="Unassembled WGS sequence"/>
</dbReference>
<evidence type="ECO:0000313" key="3">
    <source>
        <dbReference type="Proteomes" id="UP000249419"/>
    </source>
</evidence>
<dbReference type="EMBL" id="PYAG01000041">
    <property type="protein sequence ID" value="RAO26500.1"/>
    <property type="molecule type" value="Genomic_DNA"/>
</dbReference>
<organism evidence="2 3">
    <name type="scientific">Micromonospora saelicesensis</name>
    <dbReference type="NCBI Taxonomy" id="285676"/>
    <lineage>
        <taxon>Bacteria</taxon>
        <taxon>Bacillati</taxon>
        <taxon>Actinomycetota</taxon>
        <taxon>Actinomycetes</taxon>
        <taxon>Micromonosporales</taxon>
        <taxon>Micromonosporaceae</taxon>
        <taxon>Micromonospora</taxon>
    </lineage>
</organism>
<name>A0A328NGY9_9ACTN</name>
<dbReference type="Pfam" id="PF04404">
    <property type="entry name" value="ERF"/>
    <property type="match status" value="1"/>
</dbReference>
<dbReference type="InterPro" id="IPR007499">
    <property type="entry name" value="ERF_bacteria_virus"/>
</dbReference>
<proteinExistence type="predicted"/>
<dbReference type="AlphaFoldDB" id="A0A328NGY9"/>
<feature type="region of interest" description="Disordered" evidence="1">
    <location>
        <begin position="121"/>
        <end position="172"/>
    </location>
</feature>
<accession>A0A328NGY9</accession>
<gene>
    <name evidence="2" type="ORF">PSN13_06528</name>
</gene>